<dbReference type="PROSITE" id="PS51257">
    <property type="entry name" value="PROKAR_LIPOPROTEIN"/>
    <property type="match status" value="1"/>
</dbReference>
<dbReference type="RefSeq" id="WP_270879773.1">
    <property type="nucleotide sequence ID" value="NZ_JAQFVF010000026.1"/>
</dbReference>
<dbReference type="PANTHER" id="PTHR43649:SF31">
    <property type="entry name" value="SN-GLYCEROL-3-PHOSPHATE-BINDING PERIPLASMIC PROTEIN UGPB"/>
    <property type="match status" value="1"/>
</dbReference>
<keyword evidence="3" id="KW-0813">Transport</keyword>
<dbReference type="PROSITE" id="PS01037">
    <property type="entry name" value="SBP_BACTERIAL_1"/>
    <property type="match status" value="1"/>
</dbReference>
<dbReference type="EMBL" id="JBHSMJ010000018">
    <property type="protein sequence ID" value="MFC5449380.1"/>
    <property type="molecule type" value="Genomic_DNA"/>
</dbReference>
<evidence type="ECO:0000313" key="7">
    <source>
        <dbReference type="EMBL" id="MFC5449380.1"/>
    </source>
</evidence>
<keyword evidence="4 6" id="KW-0732">Signal</keyword>
<dbReference type="InterPro" id="IPR006059">
    <property type="entry name" value="SBP"/>
</dbReference>
<comment type="caution">
    <text evidence="7">The sequence shown here is derived from an EMBL/GenBank/DDBJ whole genome shotgun (WGS) entry which is preliminary data.</text>
</comment>
<dbReference type="PANTHER" id="PTHR43649">
    <property type="entry name" value="ARABINOSE-BINDING PROTEIN-RELATED"/>
    <property type="match status" value="1"/>
</dbReference>
<keyword evidence="5" id="KW-0574">Periplasm</keyword>
<reference evidence="8" key="1">
    <citation type="journal article" date="2019" name="Int. J. Syst. Evol. Microbiol.">
        <title>The Global Catalogue of Microorganisms (GCM) 10K type strain sequencing project: providing services to taxonomists for standard genome sequencing and annotation.</title>
        <authorList>
            <consortium name="The Broad Institute Genomics Platform"/>
            <consortium name="The Broad Institute Genome Sequencing Center for Infectious Disease"/>
            <person name="Wu L."/>
            <person name="Ma J."/>
        </authorList>
    </citation>
    <scope>NUCLEOTIDE SEQUENCE [LARGE SCALE GENOMIC DNA]</scope>
    <source>
        <strain evidence="8">KACC 11904</strain>
    </source>
</reference>
<dbReference type="CDD" id="cd14748">
    <property type="entry name" value="PBP2_UgpB"/>
    <property type="match status" value="1"/>
</dbReference>
<dbReference type="InterPro" id="IPR050490">
    <property type="entry name" value="Bact_solute-bd_prot1"/>
</dbReference>
<dbReference type="Proteomes" id="UP001596044">
    <property type="component" value="Unassembled WGS sequence"/>
</dbReference>
<evidence type="ECO:0000256" key="3">
    <source>
        <dbReference type="ARBA" id="ARBA00022448"/>
    </source>
</evidence>
<name>A0ABW0K7J8_9BACL</name>
<protein>
    <submittedName>
        <fullName evidence="7">ABC transporter substrate-binding protein</fullName>
    </submittedName>
</protein>
<evidence type="ECO:0000256" key="5">
    <source>
        <dbReference type="ARBA" id="ARBA00022764"/>
    </source>
</evidence>
<dbReference type="InterPro" id="IPR006061">
    <property type="entry name" value="SBP_1_CS"/>
</dbReference>
<feature type="signal peptide" evidence="6">
    <location>
        <begin position="1"/>
        <end position="21"/>
    </location>
</feature>
<keyword evidence="8" id="KW-1185">Reference proteome</keyword>
<evidence type="ECO:0000256" key="1">
    <source>
        <dbReference type="ARBA" id="ARBA00004196"/>
    </source>
</evidence>
<comment type="subcellular location">
    <subcellularLocation>
        <location evidence="1">Cell envelope</location>
    </subcellularLocation>
</comment>
<evidence type="ECO:0000256" key="2">
    <source>
        <dbReference type="ARBA" id="ARBA00008520"/>
    </source>
</evidence>
<feature type="chain" id="PRO_5045378037" evidence="6">
    <location>
        <begin position="22"/>
        <end position="433"/>
    </location>
</feature>
<accession>A0ABW0K7J8</accession>
<organism evidence="7 8">
    <name type="scientific">Paenibacillus aestuarii</name>
    <dbReference type="NCBI Taxonomy" id="516965"/>
    <lineage>
        <taxon>Bacteria</taxon>
        <taxon>Bacillati</taxon>
        <taxon>Bacillota</taxon>
        <taxon>Bacilli</taxon>
        <taxon>Bacillales</taxon>
        <taxon>Paenibacillaceae</taxon>
        <taxon>Paenibacillus</taxon>
    </lineage>
</organism>
<evidence type="ECO:0000256" key="4">
    <source>
        <dbReference type="ARBA" id="ARBA00022729"/>
    </source>
</evidence>
<evidence type="ECO:0000313" key="8">
    <source>
        <dbReference type="Proteomes" id="UP001596044"/>
    </source>
</evidence>
<comment type="similarity">
    <text evidence="2">Belongs to the bacterial solute-binding protein 1 family.</text>
</comment>
<gene>
    <name evidence="7" type="ORF">ACFPOG_14015</name>
</gene>
<proteinExistence type="inferred from homology"/>
<sequence>MKKTSIALLALLMAATTGCGAKETASSPNTAASASTNASSAPEKDITLTFWSTSQDLYADLTKKFEAQNPHIKIKADFMGDYDAMEQKVLAGVVAGTLPNVVQLGQRYGIPQVADSGKLIPIEQFMNDQDKQDVYPAFWDRFRYKNKLWTIPFNSSTPVLYYNKTMLDKAGLKAPGTWDELTANAKKLTQDTNGDGKPDVWGFSSATDTPWYFQAMVWDRGGALLDASGKPTVNSKEAVDTLKAYQDLVNVDKAMAPNQHKTAGEDFTAGKLAMMYWSGSSLKSFQKQVGDKFEIGVAYMPSIQSRNVPIGGNSLGIFQSDKETEAASWKFVQFLTNAENAAQTSMTTGYAPIRKTAADLPQFKDLLGKDALFKSIMEQNQYLKANGISPADAVIWNGLVSAQEKVEGDAKADPQVLLDKLQADVEKYLKDYK</sequence>
<dbReference type="Gene3D" id="3.40.190.10">
    <property type="entry name" value="Periplasmic binding protein-like II"/>
    <property type="match status" value="1"/>
</dbReference>
<dbReference type="SUPFAM" id="SSF53850">
    <property type="entry name" value="Periplasmic binding protein-like II"/>
    <property type="match status" value="1"/>
</dbReference>
<dbReference type="Pfam" id="PF13416">
    <property type="entry name" value="SBP_bac_8"/>
    <property type="match status" value="1"/>
</dbReference>
<evidence type="ECO:0000256" key="6">
    <source>
        <dbReference type="SAM" id="SignalP"/>
    </source>
</evidence>